<keyword evidence="3" id="KW-1185">Reference proteome</keyword>
<accession>A0A2T3BFY9</accession>
<feature type="compositionally biased region" description="Low complexity" evidence="1">
    <location>
        <begin position="447"/>
        <end position="460"/>
    </location>
</feature>
<evidence type="ECO:0000313" key="3">
    <source>
        <dbReference type="Proteomes" id="UP000241818"/>
    </source>
</evidence>
<dbReference type="AlphaFoldDB" id="A0A2T3BFY9"/>
<sequence>MGGFGSIGFAVKFGHRKNRKSAEEQNTGEVRDGEKLVGKKTKEGGLLRGRAPSLGHFDGANQPGPTSPSLPYKPAPTETIVDWMDMIKASRPSTAGNPSVSSLRNIQGTRNRPSPLRLHPLPADLRRVNHSTTSFGTVGGAPISPPLPSPRSPRSLRGEKPSNWVSPSNWMSPLDVHLSRPTTPTTDSNPSQIPQPQSSEKSKNELPVLTPKTSVSALKSNSSPIRILDATTPTSTPSKLSPSRVPRQLQRSGHSIGDDGAHSLSRRSAESFRFDLIPPLPQSPSSPRPAKVLPTLDTSSAAEDDYTWDSEVPVLRDSVAELYRISFSRPKTVDIKRPQSRSSRSSRSSQAHSEPTPNTPSTRTSINTFTNNNVNRQLSSAGSSSAGSVTKISPSRSSSRSLRRARDSVKYMPRKAPQRNSDERRRRDHDHRHYKLGQHIHITADQSTISSLSSSSTSISDVHNRGTDEQEPVPKLPPLDLYSLEPVPLTAIKTGTGKRRSISDASQTSIGDFYDAYYRMSILQDQESNSVLAQLNTIHRSPSPEMLGSNVGNALSTDAKRPAPMMLTGDGWVGADMMVPMPGGLI</sequence>
<feature type="compositionally biased region" description="Polar residues" evidence="1">
    <location>
        <begin position="91"/>
        <end position="112"/>
    </location>
</feature>
<feature type="region of interest" description="Disordered" evidence="1">
    <location>
        <begin position="1"/>
        <end position="310"/>
    </location>
</feature>
<feature type="compositionally biased region" description="Low complexity" evidence="1">
    <location>
        <begin position="379"/>
        <end position="400"/>
    </location>
</feature>
<dbReference type="RefSeq" id="XP_024725865.1">
    <property type="nucleotide sequence ID" value="XM_024868553.1"/>
</dbReference>
<dbReference type="InParanoid" id="A0A2T3BFY9"/>
<feature type="compositionally biased region" description="Low complexity" evidence="1">
    <location>
        <begin position="231"/>
        <end position="243"/>
    </location>
</feature>
<protein>
    <submittedName>
        <fullName evidence="2">Uncharacterized protein</fullName>
    </submittedName>
</protein>
<evidence type="ECO:0000313" key="2">
    <source>
        <dbReference type="EMBL" id="PSS28340.1"/>
    </source>
</evidence>
<feature type="compositionally biased region" description="Basic residues" evidence="1">
    <location>
        <begin position="426"/>
        <end position="438"/>
    </location>
</feature>
<dbReference type="EMBL" id="KZ679006">
    <property type="protein sequence ID" value="PSS28340.1"/>
    <property type="molecule type" value="Genomic_DNA"/>
</dbReference>
<feature type="compositionally biased region" description="Polar residues" evidence="1">
    <location>
        <begin position="180"/>
        <end position="189"/>
    </location>
</feature>
<feature type="compositionally biased region" description="Basic and acidic residues" evidence="1">
    <location>
        <begin position="29"/>
        <end position="45"/>
    </location>
</feature>
<organism evidence="2 3">
    <name type="scientific">Amorphotheca resinae ATCC 22711</name>
    <dbReference type="NCBI Taxonomy" id="857342"/>
    <lineage>
        <taxon>Eukaryota</taxon>
        <taxon>Fungi</taxon>
        <taxon>Dikarya</taxon>
        <taxon>Ascomycota</taxon>
        <taxon>Pezizomycotina</taxon>
        <taxon>Leotiomycetes</taxon>
        <taxon>Helotiales</taxon>
        <taxon>Amorphothecaceae</taxon>
        <taxon>Amorphotheca</taxon>
    </lineage>
</organism>
<reference evidence="2 3" key="1">
    <citation type="journal article" date="2018" name="New Phytol.">
        <title>Comparative genomics and transcriptomics depict ericoid mycorrhizal fungi as versatile saprotrophs and plant mutualists.</title>
        <authorList>
            <person name="Martino E."/>
            <person name="Morin E."/>
            <person name="Grelet G.A."/>
            <person name="Kuo A."/>
            <person name="Kohler A."/>
            <person name="Daghino S."/>
            <person name="Barry K.W."/>
            <person name="Cichocki N."/>
            <person name="Clum A."/>
            <person name="Dockter R.B."/>
            <person name="Hainaut M."/>
            <person name="Kuo R.C."/>
            <person name="LaButti K."/>
            <person name="Lindahl B.D."/>
            <person name="Lindquist E.A."/>
            <person name="Lipzen A."/>
            <person name="Khouja H.R."/>
            <person name="Magnuson J."/>
            <person name="Murat C."/>
            <person name="Ohm R.A."/>
            <person name="Singer S.W."/>
            <person name="Spatafora J.W."/>
            <person name="Wang M."/>
            <person name="Veneault-Fourrey C."/>
            <person name="Henrissat B."/>
            <person name="Grigoriev I.V."/>
            <person name="Martin F.M."/>
            <person name="Perotto S."/>
        </authorList>
    </citation>
    <scope>NUCLEOTIDE SEQUENCE [LARGE SCALE GENOMIC DNA]</scope>
    <source>
        <strain evidence="2 3">ATCC 22711</strain>
    </source>
</reference>
<evidence type="ECO:0000256" key="1">
    <source>
        <dbReference type="SAM" id="MobiDB-lite"/>
    </source>
</evidence>
<gene>
    <name evidence="2" type="ORF">M430DRAFT_55687</name>
</gene>
<feature type="compositionally biased region" description="Low complexity" evidence="1">
    <location>
        <begin position="340"/>
        <end position="349"/>
    </location>
</feature>
<feature type="region of interest" description="Disordered" evidence="1">
    <location>
        <begin position="326"/>
        <end position="480"/>
    </location>
</feature>
<dbReference type="Proteomes" id="UP000241818">
    <property type="component" value="Unassembled WGS sequence"/>
</dbReference>
<name>A0A2T3BFY9_AMORE</name>
<dbReference type="OrthoDB" id="5361354at2759"/>
<feature type="compositionally biased region" description="Low complexity" evidence="1">
    <location>
        <begin position="190"/>
        <end position="199"/>
    </location>
</feature>
<feature type="compositionally biased region" description="Pro residues" evidence="1">
    <location>
        <begin position="65"/>
        <end position="74"/>
    </location>
</feature>
<dbReference type="GeneID" id="36576634"/>
<feature type="compositionally biased region" description="Polar residues" evidence="1">
    <location>
        <begin position="350"/>
        <end position="378"/>
    </location>
</feature>
<feature type="compositionally biased region" description="Basic and acidic residues" evidence="1">
    <location>
        <begin position="256"/>
        <end position="273"/>
    </location>
</feature>
<feature type="compositionally biased region" description="Polar residues" evidence="1">
    <location>
        <begin position="211"/>
        <end position="224"/>
    </location>
</feature>
<proteinExistence type="predicted"/>
<feature type="compositionally biased region" description="Pro residues" evidence="1">
    <location>
        <begin position="278"/>
        <end position="287"/>
    </location>
</feature>